<dbReference type="STRING" id="51031.W2SQY7"/>
<accession>W2SQY7</accession>
<feature type="compositionally biased region" description="Basic and acidic residues" evidence="1">
    <location>
        <begin position="240"/>
        <end position="258"/>
    </location>
</feature>
<organism evidence="2 3">
    <name type="scientific">Necator americanus</name>
    <name type="common">Human hookworm</name>
    <dbReference type="NCBI Taxonomy" id="51031"/>
    <lineage>
        <taxon>Eukaryota</taxon>
        <taxon>Metazoa</taxon>
        <taxon>Ecdysozoa</taxon>
        <taxon>Nematoda</taxon>
        <taxon>Chromadorea</taxon>
        <taxon>Rhabditida</taxon>
        <taxon>Rhabditina</taxon>
        <taxon>Rhabditomorpha</taxon>
        <taxon>Strongyloidea</taxon>
        <taxon>Ancylostomatidae</taxon>
        <taxon>Bunostominae</taxon>
        <taxon>Necator</taxon>
    </lineage>
</organism>
<evidence type="ECO:0000256" key="1">
    <source>
        <dbReference type="SAM" id="MobiDB-lite"/>
    </source>
</evidence>
<feature type="region of interest" description="Disordered" evidence="1">
    <location>
        <begin position="215"/>
        <end position="294"/>
    </location>
</feature>
<name>W2SQY7_NECAM</name>
<sequence>MRRRCHLLISIQNCFGLQAVDQFLTETRSVLDEMIEKGRNLANSGRMELDIHEAIEKLDDIVEVADQLDMEVESQKTGLEPLLAQSEALERDLEAAETVVDTLMARKLSDPAIASATRKDLADRDAQFAALSQRAAAIHAALPGKSSASRDTTLSTLGDKLSQLESTLIASHVTPSRSIATATPIRTSPDRTSMSSMGPLAMEVGNITDAYTTEEEGMKEENSEAGGGGKAEKKVRRARSSREESMEKPEKLQEKGILPKDTSPINQDEEEPMVTFTVGASSSTKDSNSPPQAK</sequence>
<reference evidence="3" key="1">
    <citation type="journal article" date="2014" name="Nat. Genet.">
        <title>Genome of the human hookworm Necator americanus.</title>
        <authorList>
            <person name="Tang Y.T."/>
            <person name="Gao X."/>
            <person name="Rosa B.A."/>
            <person name="Abubucker S."/>
            <person name="Hallsworth-Pepin K."/>
            <person name="Martin J."/>
            <person name="Tyagi R."/>
            <person name="Heizer E."/>
            <person name="Zhang X."/>
            <person name="Bhonagiri-Palsikar V."/>
            <person name="Minx P."/>
            <person name="Warren W.C."/>
            <person name="Wang Q."/>
            <person name="Zhan B."/>
            <person name="Hotez P.J."/>
            <person name="Sternberg P.W."/>
            <person name="Dougall A."/>
            <person name="Gaze S.T."/>
            <person name="Mulvenna J."/>
            <person name="Sotillo J."/>
            <person name="Ranganathan S."/>
            <person name="Rabelo E.M."/>
            <person name="Wilson R.K."/>
            <person name="Felgner P.L."/>
            <person name="Bethony J."/>
            <person name="Hawdon J.M."/>
            <person name="Gasser R.B."/>
            <person name="Loukas A."/>
            <person name="Mitreva M."/>
        </authorList>
    </citation>
    <scope>NUCLEOTIDE SEQUENCE [LARGE SCALE GENOMIC DNA]</scope>
</reference>
<protein>
    <submittedName>
        <fullName evidence="2">Uncharacterized protein</fullName>
    </submittedName>
</protein>
<dbReference type="Proteomes" id="UP000053676">
    <property type="component" value="Unassembled WGS sequence"/>
</dbReference>
<dbReference type="AlphaFoldDB" id="W2SQY7"/>
<evidence type="ECO:0000313" key="2">
    <source>
        <dbReference type="EMBL" id="ETN71112.1"/>
    </source>
</evidence>
<dbReference type="KEGG" id="nai:NECAME_14330"/>
<keyword evidence="3" id="KW-1185">Reference proteome</keyword>
<feature type="non-terminal residue" evidence="2">
    <location>
        <position position="294"/>
    </location>
</feature>
<gene>
    <name evidence="2" type="ORF">NECAME_14330</name>
</gene>
<dbReference type="EMBL" id="KI668841">
    <property type="protein sequence ID" value="ETN71112.1"/>
    <property type="molecule type" value="Genomic_DNA"/>
</dbReference>
<evidence type="ECO:0000313" key="3">
    <source>
        <dbReference type="Proteomes" id="UP000053676"/>
    </source>
</evidence>
<feature type="compositionally biased region" description="Polar residues" evidence="1">
    <location>
        <begin position="278"/>
        <end position="294"/>
    </location>
</feature>
<proteinExistence type="predicted"/>
<dbReference type="OrthoDB" id="5865300at2759"/>